<sequence length="125" mass="14275">MTTLTLLCGLPASGKTTLAREIEQVGAIRLSSDDWMVPLYGQHMPREVFDARLSTVRELQWELAAKLLNRGVDVVLDEGFWRQTEREAYRAKAEALGADVRLIYFDVPPEELRRRLTIRNKTNCG</sequence>
<proteinExistence type="predicted"/>
<name>A0ABP9VE56_9DEIO</name>
<protein>
    <recommendedName>
        <fullName evidence="3">Kinase</fullName>
    </recommendedName>
</protein>
<dbReference type="InterPro" id="IPR027417">
    <property type="entry name" value="P-loop_NTPase"/>
</dbReference>
<dbReference type="RefSeq" id="WP_353542793.1">
    <property type="nucleotide sequence ID" value="NZ_BAABRN010000030.1"/>
</dbReference>
<gene>
    <name evidence="1" type="ORF">Dxin01_02572</name>
</gene>
<dbReference type="Pfam" id="PF13671">
    <property type="entry name" value="AAA_33"/>
    <property type="match status" value="1"/>
</dbReference>
<dbReference type="Gene3D" id="3.40.50.300">
    <property type="entry name" value="P-loop containing nucleotide triphosphate hydrolases"/>
    <property type="match status" value="1"/>
</dbReference>
<dbReference type="SUPFAM" id="SSF52540">
    <property type="entry name" value="P-loop containing nucleoside triphosphate hydrolases"/>
    <property type="match status" value="1"/>
</dbReference>
<comment type="caution">
    <text evidence="1">The sequence shown here is derived from an EMBL/GenBank/DDBJ whole genome shotgun (WGS) entry which is preliminary data.</text>
</comment>
<dbReference type="EMBL" id="BAABRN010000030">
    <property type="protein sequence ID" value="GAA5502825.1"/>
    <property type="molecule type" value="Genomic_DNA"/>
</dbReference>
<evidence type="ECO:0008006" key="3">
    <source>
        <dbReference type="Google" id="ProtNLM"/>
    </source>
</evidence>
<reference evidence="1 2" key="1">
    <citation type="submission" date="2024-02" db="EMBL/GenBank/DDBJ databases">
        <title>Deinococcus xinjiangensis NBRC 107630.</title>
        <authorList>
            <person name="Ichikawa N."/>
            <person name="Katano-Makiyama Y."/>
            <person name="Hidaka K."/>
        </authorList>
    </citation>
    <scope>NUCLEOTIDE SEQUENCE [LARGE SCALE GENOMIC DNA]</scope>
    <source>
        <strain evidence="1 2">NBRC 107630</strain>
    </source>
</reference>
<dbReference type="Proteomes" id="UP001458946">
    <property type="component" value="Unassembled WGS sequence"/>
</dbReference>
<accession>A0ABP9VE56</accession>
<keyword evidence="2" id="KW-1185">Reference proteome</keyword>
<organism evidence="1 2">
    <name type="scientific">Deinococcus xinjiangensis</name>
    <dbReference type="NCBI Taxonomy" id="457454"/>
    <lineage>
        <taxon>Bacteria</taxon>
        <taxon>Thermotogati</taxon>
        <taxon>Deinococcota</taxon>
        <taxon>Deinococci</taxon>
        <taxon>Deinococcales</taxon>
        <taxon>Deinococcaceae</taxon>
        <taxon>Deinococcus</taxon>
    </lineage>
</organism>
<evidence type="ECO:0000313" key="2">
    <source>
        <dbReference type="Proteomes" id="UP001458946"/>
    </source>
</evidence>
<evidence type="ECO:0000313" key="1">
    <source>
        <dbReference type="EMBL" id="GAA5502825.1"/>
    </source>
</evidence>